<keyword evidence="2" id="KW-1185">Reference proteome</keyword>
<organism evidence="1 2">
    <name type="scientific">Zymobacter palmae</name>
    <dbReference type="NCBI Taxonomy" id="33074"/>
    <lineage>
        <taxon>Bacteria</taxon>
        <taxon>Pseudomonadati</taxon>
        <taxon>Pseudomonadota</taxon>
        <taxon>Gammaproteobacteria</taxon>
        <taxon>Oceanospirillales</taxon>
        <taxon>Halomonadaceae</taxon>
        <taxon>Zymobacter group</taxon>
        <taxon>Zymobacter</taxon>
    </lineage>
</organism>
<accession>A0A348HBM4</accession>
<evidence type="ECO:0000313" key="1">
    <source>
        <dbReference type="EMBL" id="BBG29026.1"/>
    </source>
</evidence>
<dbReference type="Proteomes" id="UP000267342">
    <property type="component" value="Chromosome"/>
</dbReference>
<evidence type="ECO:0000313" key="2">
    <source>
        <dbReference type="Proteomes" id="UP000267342"/>
    </source>
</evidence>
<reference evidence="1 2" key="1">
    <citation type="submission" date="2018-09" db="EMBL/GenBank/DDBJ databases">
        <title>Zymobacter palmae IAM14233 (=T109) whole genome analysis.</title>
        <authorList>
            <person name="Yanase H."/>
        </authorList>
    </citation>
    <scope>NUCLEOTIDE SEQUENCE [LARGE SCALE GENOMIC DNA]</scope>
    <source>
        <strain evidence="1 2">IAM14233</strain>
    </source>
</reference>
<dbReference type="KEGG" id="zpl:ZBT109_0228"/>
<dbReference type="AlphaFoldDB" id="A0A348HBM4"/>
<proteinExistence type="predicted"/>
<gene>
    <name evidence="1" type="ORF">ZBT109_0228</name>
</gene>
<sequence>MLCSEVVLIFEGDIVVVALVSQCEVEFQRFLTGRKPHGVGLTRVLFRMPIGLAILLLEQRKRRGAGLTADFDAAILAIHSRHGRVCRPWKHLGLNARFPLCLSLHGQYAQHENHSPISSS</sequence>
<dbReference type="EMBL" id="AP018933">
    <property type="protein sequence ID" value="BBG29026.1"/>
    <property type="molecule type" value="Genomic_DNA"/>
</dbReference>
<name>A0A348HBM4_9GAMM</name>
<protein>
    <submittedName>
        <fullName evidence="1">Chorismate synthase</fullName>
    </submittedName>
</protein>